<dbReference type="EMBL" id="BTRK01000002">
    <property type="protein sequence ID" value="GMR34788.1"/>
    <property type="molecule type" value="Genomic_DNA"/>
</dbReference>
<feature type="non-terminal residue" evidence="2">
    <location>
        <position position="1"/>
    </location>
</feature>
<protein>
    <submittedName>
        <fullName evidence="2">Uncharacterized protein</fullName>
    </submittedName>
</protein>
<feature type="compositionally biased region" description="Low complexity" evidence="1">
    <location>
        <begin position="1"/>
        <end position="16"/>
    </location>
</feature>
<feature type="non-terminal residue" evidence="2">
    <location>
        <position position="69"/>
    </location>
</feature>
<organism evidence="2 3">
    <name type="scientific">Pristionchus mayeri</name>
    <dbReference type="NCBI Taxonomy" id="1317129"/>
    <lineage>
        <taxon>Eukaryota</taxon>
        <taxon>Metazoa</taxon>
        <taxon>Ecdysozoa</taxon>
        <taxon>Nematoda</taxon>
        <taxon>Chromadorea</taxon>
        <taxon>Rhabditida</taxon>
        <taxon>Rhabditina</taxon>
        <taxon>Diplogasteromorpha</taxon>
        <taxon>Diplogasteroidea</taxon>
        <taxon>Neodiplogasteridae</taxon>
        <taxon>Pristionchus</taxon>
    </lineage>
</organism>
<proteinExistence type="predicted"/>
<evidence type="ECO:0000313" key="3">
    <source>
        <dbReference type="Proteomes" id="UP001328107"/>
    </source>
</evidence>
<sequence>GRRSAPRSSPTRPPSSDFDTGWRPKAAHFRQKSGAKNRPSGKGLFMMCNRSGLVHTTAATVEPDKDKVG</sequence>
<feature type="compositionally biased region" description="Basic residues" evidence="1">
    <location>
        <begin position="25"/>
        <end position="35"/>
    </location>
</feature>
<keyword evidence="3" id="KW-1185">Reference proteome</keyword>
<name>A0AAN5C2Q3_9BILA</name>
<dbReference type="AlphaFoldDB" id="A0AAN5C2Q3"/>
<dbReference type="Proteomes" id="UP001328107">
    <property type="component" value="Unassembled WGS sequence"/>
</dbReference>
<accession>A0AAN5C2Q3</accession>
<evidence type="ECO:0000313" key="2">
    <source>
        <dbReference type="EMBL" id="GMR34788.1"/>
    </source>
</evidence>
<feature type="region of interest" description="Disordered" evidence="1">
    <location>
        <begin position="1"/>
        <end position="43"/>
    </location>
</feature>
<comment type="caution">
    <text evidence="2">The sequence shown here is derived from an EMBL/GenBank/DDBJ whole genome shotgun (WGS) entry which is preliminary data.</text>
</comment>
<gene>
    <name evidence="2" type="ORF">PMAYCL1PPCAC_04983</name>
</gene>
<reference evidence="3" key="1">
    <citation type="submission" date="2022-10" db="EMBL/GenBank/DDBJ databases">
        <title>Genome assembly of Pristionchus species.</title>
        <authorList>
            <person name="Yoshida K."/>
            <person name="Sommer R.J."/>
        </authorList>
    </citation>
    <scope>NUCLEOTIDE SEQUENCE [LARGE SCALE GENOMIC DNA]</scope>
    <source>
        <strain evidence="3">RS5460</strain>
    </source>
</reference>
<evidence type="ECO:0000256" key="1">
    <source>
        <dbReference type="SAM" id="MobiDB-lite"/>
    </source>
</evidence>